<name>A0A1Y1UHL1_9TREE</name>
<dbReference type="InterPro" id="IPR029058">
    <property type="entry name" value="AB_hydrolase_fold"/>
</dbReference>
<dbReference type="SUPFAM" id="SSF53474">
    <property type="entry name" value="alpha/beta-Hydrolases"/>
    <property type="match status" value="1"/>
</dbReference>
<dbReference type="GO" id="GO:0016787">
    <property type="term" value="F:hydrolase activity"/>
    <property type="evidence" value="ECO:0007669"/>
    <property type="project" value="UniProtKB-KW"/>
</dbReference>
<dbReference type="Gene3D" id="3.40.50.1820">
    <property type="entry name" value="alpha/beta hydrolase"/>
    <property type="match status" value="1"/>
</dbReference>
<dbReference type="AlphaFoldDB" id="A0A1Y1UHL1"/>
<comment type="caution">
    <text evidence="1">The sequence shown here is derived from an EMBL/GenBank/DDBJ whole genome shotgun (WGS) entry which is preliminary data.</text>
</comment>
<accession>A0A1Y1UHL1</accession>
<dbReference type="RefSeq" id="XP_021871055.1">
    <property type="nucleotide sequence ID" value="XM_022018178.1"/>
</dbReference>
<gene>
    <name evidence="1" type="ORF">BD324DRAFT_650633</name>
</gene>
<dbReference type="GeneID" id="33559987"/>
<proteinExistence type="predicted"/>
<dbReference type="OrthoDB" id="6431331at2759"/>
<dbReference type="STRING" id="4999.A0A1Y1UHL1"/>
<evidence type="ECO:0000313" key="2">
    <source>
        <dbReference type="Proteomes" id="UP000193218"/>
    </source>
</evidence>
<protein>
    <submittedName>
        <fullName evidence="1">Alpha/Beta hydrolase protein</fullName>
    </submittedName>
</protein>
<reference evidence="1 2" key="1">
    <citation type="submission" date="2017-03" db="EMBL/GenBank/DDBJ databases">
        <title>Widespread Adenine N6-methylation of Active Genes in Fungi.</title>
        <authorList>
            <consortium name="DOE Joint Genome Institute"/>
            <person name="Mondo S.J."/>
            <person name="Dannebaum R.O."/>
            <person name="Kuo R.C."/>
            <person name="Louie K.B."/>
            <person name="Bewick A.J."/>
            <person name="Labutti K."/>
            <person name="Haridas S."/>
            <person name="Kuo A."/>
            <person name="Salamov A."/>
            <person name="Ahrendt S.R."/>
            <person name="Lau R."/>
            <person name="Bowen B.P."/>
            <person name="Lipzen A."/>
            <person name="Sullivan W."/>
            <person name="Andreopoulos W.B."/>
            <person name="Clum A."/>
            <person name="Lindquist E."/>
            <person name="Daum C."/>
            <person name="Northen T.R."/>
            <person name="Ramamoorthy G."/>
            <person name="Schmitz R.J."/>
            <person name="Gryganskyi A."/>
            <person name="Culley D."/>
            <person name="Magnuson J."/>
            <person name="James T.Y."/>
            <person name="O'Malley M.A."/>
            <person name="Stajich J.E."/>
            <person name="Spatafora J.W."/>
            <person name="Visel A."/>
            <person name="Grigoriev I.V."/>
        </authorList>
    </citation>
    <scope>NUCLEOTIDE SEQUENCE [LARGE SCALE GENOMIC DNA]</scope>
    <source>
        <strain evidence="1 2">NRRL Y-17943</strain>
    </source>
</reference>
<dbReference type="EMBL" id="NBSH01000006">
    <property type="protein sequence ID" value="ORX37017.1"/>
    <property type="molecule type" value="Genomic_DNA"/>
</dbReference>
<organism evidence="1 2">
    <name type="scientific">Kockovaella imperatae</name>
    <dbReference type="NCBI Taxonomy" id="4999"/>
    <lineage>
        <taxon>Eukaryota</taxon>
        <taxon>Fungi</taxon>
        <taxon>Dikarya</taxon>
        <taxon>Basidiomycota</taxon>
        <taxon>Agaricomycotina</taxon>
        <taxon>Tremellomycetes</taxon>
        <taxon>Tremellales</taxon>
        <taxon>Cuniculitremaceae</taxon>
        <taxon>Kockovaella</taxon>
    </lineage>
</organism>
<dbReference type="Proteomes" id="UP000193218">
    <property type="component" value="Unassembled WGS sequence"/>
</dbReference>
<keyword evidence="1" id="KW-0378">Hydrolase</keyword>
<sequence length="154" mass="17390">MTFAAGYWHWFWLIQPAPGPEDTILSSPDTYWRMKMGTPESTSSYWSEEDVDVYGALMSDRSAVHAACEDYRAAASIDLDHDQADYDEGKRIHTPLRILWGRHGMVEKLGKAVDIWQDFASADVKVSGSALACGHEIPEEVPKDLLEEIHSFMK</sequence>
<keyword evidence="2" id="KW-1185">Reference proteome</keyword>
<dbReference type="InParanoid" id="A0A1Y1UHL1"/>
<evidence type="ECO:0000313" key="1">
    <source>
        <dbReference type="EMBL" id="ORX37017.1"/>
    </source>
</evidence>